<comment type="caution">
    <text evidence="2">The sequence shown here is derived from an EMBL/GenBank/DDBJ whole genome shotgun (WGS) entry which is preliminary data.</text>
</comment>
<dbReference type="Pfam" id="PF04203">
    <property type="entry name" value="Sortase"/>
    <property type="match status" value="1"/>
</dbReference>
<gene>
    <name evidence="2" type="ORF">COU18_02255</name>
</gene>
<protein>
    <recommendedName>
        <fullName evidence="4">Sortase</fullName>
    </recommendedName>
</protein>
<proteinExistence type="predicted"/>
<evidence type="ECO:0000313" key="3">
    <source>
        <dbReference type="Proteomes" id="UP000231192"/>
    </source>
</evidence>
<evidence type="ECO:0000256" key="1">
    <source>
        <dbReference type="ARBA" id="ARBA00022801"/>
    </source>
</evidence>
<dbReference type="EMBL" id="PFBK01000007">
    <property type="protein sequence ID" value="PIR83785.1"/>
    <property type="molecule type" value="Genomic_DNA"/>
</dbReference>
<reference evidence="3" key="1">
    <citation type="submission" date="2017-09" db="EMBL/GenBank/DDBJ databases">
        <title>Depth-based differentiation of microbial function through sediment-hosted aquifers and enrichment of novel symbionts in the deep terrestrial subsurface.</title>
        <authorList>
            <person name="Probst A.J."/>
            <person name="Ladd B."/>
            <person name="Jarett J.K."/>
            <person name="Geller-Mcgrath D.E."/>
            <person name="Sieber C.M.K."/>
            <person name="Emerson J.B."/>
            <person name="Anantharaman K."/>
            <person name="Thomas B.C."/>
            <person name="Malmstrom R."/>
            <person name="Stieglmeier M."/>
            <person name="Klingl A."/>
            <person name="Woyke T."/>
            <person name="Ryan C.M."/>
            <person name="Banfield J.F."/>
        </authorList>
    </citation>
    <scope>NUCLEOTIDE SEQUENCE [LARGE SCALE GENOMIC DNA]</scope>
</reference>
<dbReference type="SUPFAM" id="SSF63817">
    <property type="entry name" value="Sortase"/>
    <property type="match status" value="1"/>
</dbReference>
<dbReference type="NCBIfam" id="TIGR01076">
    <property type="entry name" value="sortase_fam"/>
    <property type="match status" value="1"/>
</dbReference>
<keyword evidence="1" id="KW-0378">Hydrolase</keyword>
<evidence type="ECO:0008006" key="4">
    <source>
        <dbReference type="Google" id="ProtNLM"/>
    </source>
</evidence>
<evidence type="ECO:0000313" key="2">
    <source>
        <dbReference type="EMBL" id="PIR83785.1"/>
    </source>
</evidence>
<dbReference type="Gene3D" id="2.40.260.10">
    <property type="entry name" value="Sortase"/>
    <property type="match status" value="1"/>
</dbReference>
<dbReference type="GO" id="GO:0016787">
    <property type="term" value="F:hydrolase activity"/>
    <property type="evidence" value="ECO:0007669"/>
    <property type="project" value="UniProtKB-KW"/>
</dbReference>
<accession>A0A2H0UDC7</accession>
<name>A0A2H0UDC7_9BACT</name>
<organism evidence="2 3">
    <name type="scientific">Candidatus Kaiserbacteria bacterium CG10_big_fil_rev_8_21_14_0_10_51_14</name>
    <dbReference type="NCBI Taxonomy" id="1974610"/>
    <lineage>
        <taxon>Bacteria</taxon>
        <taxon>Candidatus Kaiseribacteriota</taxon>
    </lineage>
</organism>
<dbReference type="InterPro" id="IPR005754">
    <property type="entry name" value="Sortase"/>
</dbReference>
<dbReference type="InterPro" id="IPR023365">
    <property type="entry name" value="Sortase_dom-sf"/>
</dbReference>
<dbReference type="Proteomes" id="UP000231192">
    <property type="component" value="Unassembled WGS sequence"/>
</dbReference>
<sequence length="225" mass="24184">MPKYTVLSRPRMNAPKHAKRAPVPVFVATSVVIFFLSLSAADSVGFVPCTIDGDCPSEGSVSLSNLPTLGDESNAETAAVGELPTRIVIPEIDLDLPVLNPETRDISALDEYLKEGPVRYVDSAPLGQKGNVLIFAHTSHLPVVKNQMYKAFNRVPELEAGDSITVEASGKKYLYTVRSVRKVNAEEASVDISPGVGTKLTLVTCDTLTSKNSRFLLEADLVAVL</sequence>
<dbReference type="AlphaFoldDB" id="A0A2H0UDC7"/>